<feature type="transmembrane region" description="Helical" evidence="1">
    <location>
        <begin position="90"/>
        <end position="110"/>
    </location>
</feature>
<dbReference type="GO" id="GO:0016020">
    <property type="term" value="C:membrane"/>
    <property type="evidence" value="ECO:0007669"/>
    <property type="project" value="InterPro"/>
</dbReference>
<gene>
    <name evidence="3" type="ORF">CXB45_00220</name>
</gene>
<sequence length="132" mass="13389">MAPMWGTCTGVWLCALAWADLRHGRLPDALTLPGAAAWWAWAVVHHPPLLLGGAAWALLYLGVGLWSHGVGGGDVKLAAGLGVMACLGGARGWCVAVAGASAISLAVMLVTRRASVPHGPSMILSALCAAAM</sequence>
<dbReference type="OrthoDB" id="4428077at2"/>
<dbReference type="GO" id="GO:0004190">
    <property type="term" value="F:aspartic-type endopeptidase activity"/>
    <property type="evidence" value="ECO:0007669"/>
    <property type="project" value="InterPro"/>
</dbReference>
<keyword evidence="1" id="KW-0472">Membrane</keyword>
<dbReference type="Proteomes" id="UP000233249">
    <property type="component" value="Unassembled WGS sequence"/>
</dbReference>
<comment type="caution">
    <text evidence="3">The sequence shown here is derived from an EMBL/GenBank/DDBJ whole genome shotgun (WGS) entry which is preliminary data.</text>
</comment>
<feature type="domain" description="Prepilin type IV endopeptidase peptidase" evidence="2">
    <location>
        <begin position="11"/>
        <end position="104"/>
    </location>
</feature>
<evidence type="ECO:0000259" key="2">
    <source>
        <dbReference type="Pfam" id="PF01478"/>
    </source>
</evidence>
<evidence type="ECO:0000313" key="3">
    <source>
        <dbReference type="EMBL" id="PKF69630.1"/>
    </source>
</evidence>
<feature type="transmembrane region" description="Helical" evidence="1">
    <location>
        <begin position="49"/>
        <end position="70"/>
    </location>
</feature>
<evidence type="ECO:0000313" key="4">
    <source>
        <dbReference type="Proteomes" id="UP000233249"/>
    </source>
</evidence>
<accession>A0A2N0XAA4</accession>
<organism evidence="3 4">
    <name type="scientific">Corynebacterium mastitidis</name>
    <dbReference type="NCBI Taxonomy" id="161890"/>
    <lineage>
        <taxon>Bacteria</taxon>
        <taxon>Bacillati</taxon>
        <taxon>Actinomycetota</taxon>
        <taxon>Actinomycetes</taxon>
        <taxon>Mycobacteriales</taxon>
        <taxon>Corynebacteriaceae</taxon>
        <taxon>Corynebacterium</taxon>
    </lineage>
</organism>
<keyword evidence="1" id="KW-0812">Transmembrane</keyword>
<dbReference type="Pfam" id="PF01478">
    <property type="entry name" value="Peptidase_A24"/>
    <property type="match status" value="1"/>
</dbReference>
<proteinExistence type="predicted"/>
<dbReference type="Gene3D" id="1.20.120.1220">
    <property type="match status" value="1"/>
</dbReference>
<evidence type="ECO:0000256" key="1">
    <source>
        <dbReference type="SAM" id="Phobius"/>
    </source>
</evidence>
<name>A0A2N0XAA4_9CORY</name>
<keyword evidence="1" id="KW-1133">Transmembrane helix</keyword>
<protein>
    <recommendedName>
        <fullName evidence="2">Prepilin type IV endopeptidase peptidase domain-containing protein</fullName>
    </recommendedName>
</protein>
<dbReference type="STRING" id="1121365.GCA_000375365_01581"/>
<dbReference type="InterPro" id="IPR000045">
    <property type="entry name" value="Prepilin_IV_endopep_pep"/>
</dbReference>
<reference evidence="3 4" key="1">
    <citation type="submission" date="2017-12" db="EMBL/GenBank/DDBJ databases">
        <title>Corynebacterium mastitidis 16-1433 Genome.</title>
        <authorList>
            <person name="Gulvik C.A."/>
        </authorList>
    </citation>
    <scope>NUCLEOTIDE SEQUENCE [LARGE SCALE GENOMIC DNA]</scope>
    <source>
        <strain evidence="3 4">16-1433</strain>
    </source>
</reference>
<dbReference type="EMBL" id="PJAF01000001">
    <property type="protein sequence ID" value="PKF69630.1"/>
    <property type="molecule type" value="Genomic_DNA"/>
</dbReference>
<dbReference type="RefSeq" id="WP_101172660.1">
    <property type="nucleotide sequence ID" value="NZ_JBBMMH010000115.1"/>
</dbReference>
<dbReference type="AlphaFoldDB" id="A0A2N0XAA4"/>